<gene>
    <name evidence="1" type="ORF">RHRU231_960193</name>
</gene>
<evidence type="ECO:0000313" key="1">
    <source>
        <dbReference type="EMBL" id="CDZ92664.1"/>
    </source>
</evidence>
<accession>A0A098BVB2</accession>
<dbReference type="AlphaFoldDB" id="A0A098BVB2"/>
<name>A0A098BVB2_9NOCA</name>
<protein>
    <submittedName>
        <fullName evidence="1">Uncharacterized protein</fullName>
    </submittedName>
</protein>
<dbReference type="Proteomes" id="UP000042997">
    <property type="component" value="Unassembled WGS sequence"/>
</dbReference>
<evidence type="ECO:0000313" key="2">
    <source>
        <dbReference type="Proteomes" id="UP000042997"/>
    </source>
</evidence>
<organism evidence="1 2">
    <name type="scientific">Rhodococcus ruber</name>
    <dbReference type="NCBI Taxonomy" id="1830"/>
    <lineage>
        <taxon>Bacteria</taxon>
        <taxon>Bacillati</taxon>
        <taxon>Actinomycetota</taxon>
        <taxon>Actinomycetes</taxon>
        <taxon>Mycobacteriales</taxon>
        <taxon>Nocardiaceae</taxon>
        <taxon>Rhodococcus</taxon>
    </lineage>
</organism>
<reference evidence="1 2" key="1">
    <citation type="journal article" date="2014" name="Genome Announc.">
        <title>Draft Genome Sequence of Propane- and Butane-Oxidizing Actinobacterium Rhodococcus ruber IEGM 231.</title>
        <authorList>
            <person name="Ivshina I.B."/>
            <person name="Kuyukina M.S."/>
            <person name="Krivoruchko A.V."/>
            <person name="Barbe V."/>
            <person name="Fischer C."/>
        </authorList>
    </citation>
    <scope>NUCLEOTIDE SEQUENCE [LARGE SCALE GENOMIC DNA]</scope>
</reference>
<proteinExistence type="predicted"/>
<sequence>MNTRAPLVAGAHTLRCEEPVFRDAWSHAALRQSGPQETERPRVALRRGAVSVVPSAGFEPATSCSGGKRSIP</sequence>
<dbReference type="EMBL" id="CCSD01000112">
    <property type="protein sequence ID" value="CDZ92664.1"/>
    <property type="molecule type" value="Genomic_DNA"/>
</dbReference>